<dbReference type="Pfam" id="PF08395">
    <property type="entry name" value="7tm_7"/>
    <property type="match status" value="1"/>
</dbReference>
<comment type="function">
    <text evidence="8">Gustatory receptor which mediates acceptance or avoidance behavior, depending on its substrates.</text>
</comment>
<evidence type="ECO:0000256" key="1">
    <source>
        <dbReference type="ARBA" id="ARBA00004651"/>
    </source>
</evidence>
<comment type="caution">
    <text evidence="8">Lacks conserved residue(s) required for the propagation of feature annotation.</text>
</comment>
<dbReference type="GO" id="GO:0007165">
    <property type="term" value="P:signal transduction"/>
    <property type="evidence" value="ECO:0007669"/>
    <property type="project" value="UniProtKB-KW"/>
</dbReference>
<reference evidence="9 10" key="1">
    <citation type="journal article" date="2008" name="Nature">
        <title>The genome of the model beetle and pest Tribolium castaneum.</title>
        <authorList>
            <consortium name="Tribolium Genome Sequencing Consortium"/>
            <person name="Richards S."/>
            <person name="Gibbs R.A."/>
            <person name="Weinstock G.M."/>
            <person name="Brown S.J."/>
            <person name="Denell R."/>
            <person name="Beeman R.W."/>
            <person name="Gibbs R."/>
            <person name="Beeman R.W."/>
            <person name="Brown S.J."/>
            <person name="Bucher G."/>
            <person name="Friedrich M."/>
            <person name="Grimmelikhuijzen C.J."/>
            <person name="Klingler M."/>
            <person name="Lorenzen M."/>
            <person name="Richards S."/>
            <person name="Roth S."/>
            <person name="Schroder R."/>
            <person name="Tautz D."/>
            <person name="Zdobnov E.M."/>
            <person name="Muzny D."/>
            <person name="Gibbs R.A."/>
            <person name="Weinstock G.M."/>
            <person name="Attaway T."/>
            <person name="Bell S."/>
            <person name="Buhay C.J."/>
            <person name="Chandrabose M.N."/>
            <person name="Chavez D."/>
            <person name="Clerk-Blankenburg K.P."/>
            <person name="Cree A."/>
            <person name="Dao M."/>
            <person name="Davis C."/>
            <person name="Chacko J."/>
            <person name="Dinh H."/>
            <person name="Dugan-Rocha S."/>
            <person name="Fowler G."/>
            <person name="Garner T.T."/>
            <person name="Garnes J."/>
            <person name="Gnirke A."/>
            <person name="Hawes A."/>
            <person name="Hernandez J."/>
            <person name="Hines S."/>
            <person name="Holder M."/>
            <person name="Hume J."/>
            <person name="Jhangiani S.N."/>
            <person name="Joshi V."/>
            <person name="Khan Z.M."/>
            <person name="Jackson L."/>
            <person name="Kovar C."/>
            <person name="Kowis A."/>
            <person name="Lee S."/>
            <person name="Lewis L.R."/>
            <person name="Margolis J."/>
            <person name="Morgan M."/>
            <person name="Nazareth L.V."/>
            <person name="Nguyen N."/>
            <person name="Okwuonu G."/>
            <person name="Parker D."/>
            <person name="Richards S."/>
            <person name="Ruiz S.J."/>
            <person name="Santibanez J."/>
            <person name="Savard J."/>
            <person name="Scherer S.E."/>
            <person name="Schneider B."/>
            <person name="Sodergren E."/>
            <person name="Tautz D."/>
            <person name="Vattahil S."/>
            <person name="Villasana D."/>
            <person name="White C.S."/>
            <person name="Wright R."/>
            <person name="Park Y."/>
            <person name="Beeman R.W."/>
            <person name="Lord J."/>
            <person name="Oppert B."/>
            <person name="Lorenzen M."/>
            <person name="Brown S."/>
            <person name="Wang L."/>
            <person name="Savard J."/>
            <person name="Tautz D."/>
            <person name="Richards S."/>
            <person name="Weinstock G."/>
            <person name="Gibbs R.A."/>
            <person name="Liu Y."/>
            <person name="Worley K."/>
            <person name="Weinstock G."/>
            <person name="Elsik C.G."/>
            <person name="Reese J.T."/>
            <person name="Elhaik E."/>
            <person name="Landan G."/>
            <person name="Graur D."/>
            <person name="Arensburger P."/>
            <person name="Atkinson P."/>
            <person name="Beeman R.W."/>
            <person name="Beidler J."/>
            <person name="Brown S.J."/>
            <person name="Demuth J.P."/>
            <person name="Drury D.W."/>
            <person name="Du Y.Z."/>
            <person name="Fujiwara H."/>
            <person name="Lorenzen M."/>
            <person name="Maselli V."/>
            <person name="Osanai M."/>
            <person name="Park Y."/>
            <person name="Robertson H.M."/>
            <person name="Tu Z."/>
            <person name="Wang J.J."/>
            <person name="Wang S."/>
            <person name="Richards S."/>
            <person name="Song H."/>
            <person name="Zhang L."/>
            <person name="Sodergren E."/>
            <person name="Werner D."/>
            <person name="Stanke M."/>
            <person name="Morgenstern B."/>
            <person name="Solovyev V."/>
            <person name="Kosarev P."/>
            <person name="Brown G."/>
            <person name="Chen H.C."/>
            <person name="Ermolaeva O."/>
            <person name="Hlavina W."/>
            <person name="Kapustin Y."/>
            <person name="Kiryutin B."/>
            <person name="Kitts P."/>
            <person name="Maglott D."/>
            <person name="Pruitt K."/>
            <person name="Sapojnikov V."/>
            <person name="Souvorov A."/>
            <person name="Mackey A.J."/>
            <person name="Waterhouse R.M."/>
            <person name="Wyder S."/>
            <person name="Zdobnov E.M."/>
            <person name="Zdobnov E.M."/>
            <person name="Wyder S."/>
            <person name="Kriventseva E.V."/>
            <person name="Kadowaki T."/>
            <person name="Bork P."/>
            <person name="Aranda M."/>
            <person name="Bao R."/>
            <person name="Beermann A."/>
            <person name="Berns N."/>
            <person name="Bolognesi R."/>
            <person name="Bonneton F."/>
            <person name="Bopp D."/>
            <person name="Brown S.J."/>
            <person name="Bucher G."/>
            <person name="Butts T."/>
            <person name="Chaumot A."/>
            <person name="Denell R.E."/>
            <person name="Ferrier D.E."/>
            <person name="Friedrich M."/>
            <person name="Gordon C.M."/>
            <person name="Jindra M."/>
            <person name="Klingler M."/>
            <person name="Lan Q."/>
            <person name="Lattorff H.M."/>
            <person name="Laudet V."/>
            <person name="von Levetsow C."/>
            <person name="Liu Z."/>
            <person name="Lutz R."/>
            <person name="Lynch J.A."/>
            <person name="da Fonseca R.N."/>
            <person name="Posnien N."/>
            <person name="Reuter R."/>
            <person name="Roth S."/>
            <person name="Savard J."/>
            <person name="Schinko J.B."/>
            <person name="Schmitt C."/>
            <person name="Schoppmeier M."/>
            <person name="Schroder R."/>
            <person name="Shippy T.D."/>
            <person name="Simonnet F."/>
            <person name="Marques-Souza H."/>
            <person name="Tautz D."/>
            <person name="Tomoyasu Y."/>
            <person name="Trauner J."/>
            <person name="Van der Zee M."/>
            <person name="Vervoort M."/>
            <person name="Wittkopp N."/>
            <person name="Wimmer E.A."/>
            <person name="Yang X."/>
            <person name="Jones A.K."/>
            <person name="Sattelle D.B."/>
            <person name="Ebert P.R."/>
            <person name="Nelson D."/>
            <person name="Scott J.G."/>
            <person name="Beeman R.W."/>
            <person name="Muthukrishnan S."/>
            <person name="Kramer K.J."/>
            <person name="Arakane Y."/>
            <person name="Beeman R.W."/>
            <person name="Zhu Q."/>
            <person name="Hogenkamp D."/>
            <person name="Dixit R."/>
            <person name="Oppert B."/>
            <person name="Jiang H."/>
            <person name="Zou Z."/>
            <person name="Marshall J."/>
            <person name="Elpidina E."/>
            <person name="Vinokurov K."/>
            <person name="Oppert C."/>
            <person name="Zou Z."/>
            <person name="Evans J."/>
            <person name="Lu Z."/>
            <person name="Zhao P."/>
            <person name="Sumathipala N."/>
            <person name="Altincicek B."/>
            <person name="Vilcinskas A."/>
            <person name="Williams M."/>
            <person name="Hultmark D."/>
            <person name="Hetru C."/>
            <person name="Jiang H."/>
            <person name="Grimmelikhuijzen C.J."/>
            <person name="Hauser F."/>
            <person name="Cazzamali G."/>
            <person name="Williamson M."/>
            <person name="Park Y."/>
            <person name="Li B."/>
            <person name="Tanaka Y."/>
            <person name="Predel R."/>
            <person name="Neupert S."/>
            <person name="Schachtner J."/>
            <person name="Verleyen P."/>
            <person name="Raible F."/>
            <person name="Bork P."/>
            <person name="Friedrich M."/>
            <person name="Walden K.K."/>
            <person name="Robertson H.M."/>
            <person name="Angeli S."/>
            <person name="Foret S."/>
            <person name="Bucher G."/>
            <person name="Schuetz S."/>
            <person name="Maleszka R."/>
            <person name="Wimmer E.A."/>
            <person name="Beeman R.W."/>
            <person name="Lorenzen M."/>
            <person name="Tomoyasu Y."/>
            <person name="Miller S.C."/>
            <person name="Grossmann D."/>
            <person name="Bucher G."/>
        </authorList>
    </citation>
    <scope>NUCLEOTIDE SEQUENCE [LARGE SCALE GENOMIC DNA]</scope>
    <source>
        <strain evidence="9 10">Georgia GA2</strain>
    </source>
</reference>
<keyword evidence="7 8" id="KW-0807">Transducer</keyword>
<accession>D6WCN8</accession>
<evidence type="ECO:0000313" key="10">
    <source>
        <dbReference type="Proteomes" id="UP000007266"/>
    </source>
</evidence>
<gene>
    <name evidence="9" type="primary">TcGr87</name>
    <name evidence="9" type="ORF">TcasGA2_TC030180</name>
</gene>
<feature type="transmembrane region" description="Helical" evidence="8">
    <location>
        <begin position="41"/>
        <end position="59"/>
    </location>
</feature>
<keyword evidence="3 8" id="KW-0812">Transmembrane</keyword>
<proteinExistence type="inferred from homology"/>
<evidence type="ECO:0000256" key="8">
    <source>
        <dbReference type="RuleBase" id="RU363108"/>
    </source>
</evidence>
<feature type="transmembrane region" description="Helical" evidence="8">
    <location>
        <begin position="12"/>
        <end position="29"/>
    </location>
</feature>
<evidence type="ECO:0000256" key="3">
    <source>
        <dbReference type="ARBA" id="ARBA00022692"/>
    </source>
</evidence>
<dbReference type="OrthoDB" id="6478931at2759"/>
<dbReference type="GO" id="GO:0005886">
    <property type="term" value="C:plasma membrane"/>
    <property type="evidence" value="ECO:0007669"/>
    <property type="project" value="UniProtKB-SubCell"/>
</dbReference>
<evidence type="ECO:0000256" key="7">
    <source>
        <dbReference type="ARBA" id="ARBA00023224"/>
    </source>
</evidence>
<keyword evidence="6 8" id="KW-0675">Receptor</keyword>
<dbReference type="GO" id="GO:0043025">
    <property type="term" value="C:neuronal cell body"/>
    <property type="evidence" value="ECO:0000318"/>
    <property type="project" value="GO_Central"/>
</dbReference>
<dbReference type="EMBL" id="KQ971317">
    <property type="protein sequence ID" value="EEZ99384.1"/>
    <property type="molecule type" value="Genomic_DNA"/>
</dbReference>
<evidence type="ECO:0000256" key="2">
    <source>
        <dbReference type="ARBA" id="ARBA00022475"/>
    </source>
</evidence>
<dbReference type="GO" id="GO:0030424">
    <property type="term" value="C:axon"/>
    <property type="evidence" value="ECO:0000318"/>
    <property type="project" value="GO_Central"/>
</dbReference>
<evidence type="ECO:0000256" key="4">
    <source>
        <dbReference type="ARBA" id="ARBA00022989"/>
    </source>
</evidence>
<feature type="transmembrane region" description="Helical" evidence="8">
    <location>
        <begin position="79"/>
        <end position="97"/>
    </location>
</feature>
<name>D6WCN8_TRICA</name>
<reference evidence="9 10" key="2">
    <citation type="journal article" date="2010" name="Nucleic Acids Res.">
        <title>BeetleBase in 2010: revisions to provide comprehensive genomic information for Tribolium castaneum.</title>
        <authorList>
            <person name="Kim H.S."/>
            <person name="Murphy T."/>
            <person name="Xia J."/>
            <person name="Caragea D."/>
            <person name="Park Y."/>
            <person name="Beeman R.W."/>
            <person name="Lorenzen M.D."/>
            <person name="Butcher S."/>
            <person name="Manak J.R."/>
            <person name="Brown S.J."/>
        </authorList>
    </citation>
    <scope>GENOME REANNOTATION</scope>
    <source>
        <strain evidence="9 10">Georgia GA2</strain>
    </source>
</reference>
<dbReference type="GO" id="GO:0007635">
    <property type="term" value="P:chemosensory behavior"/>
    <property type="evidence" value="ECO:0000318"/>
    <property type="project" value="GO_Central"/>
</dbReference>
<sequence>MKEVPGWRNMKPLYYLCNFLAVTPPHSLGNTVTPVSLRFKLYTIVHIFIIIALYAHSSYGRENFIYGSMNMTVAITDKIANFMLTFFNVSLRIILVFSKGKVIKSFFNQGYELSKQEIFNCCSKKSFRMNFAIFNLYMVLLLLFDAYLWISSVGVRMFQYYIGRSFTYYVCNTTIFLIFHSVLPIKRFFTSLGIAFDNIMKNLICEIDGRHEFFLAEFKSAKTPPNKLNCYDLRRVRKNYNSICELVDAFNNIYGLAMLEIIIVVITYVLNLTDLFLVYGMSKSRNIEGVSFGTNLVILCALWITTLLLFTILLAYGCAGATSEAEKIAKICFYWLNEIPTMPVSIKDQTIKEELALLAQQSTSRTSKFSAAGFFPVDFTLLGFIFGSVTSYIIISIQFIE</sequence>
<comment type="subcellular location">
    <subcellularLocation>
        <location evidence="1 8">Cell membrane</location>
        <topology evidence="1 8">Multi-pass membrane protein</topology>
    </subcellularLocation>
</comment>
<organism evidence="9 10">
    <name type="scientific">Tribolium castaneum</name>
    <name type="common">Red flour beetle</name>
    <dbReference type="NCBI Taxonomy" id="7070"/>
    <lineage>
        <taxon>Eukaryota</taxon>
        <taxon>Metazoa</taxon>
        <taxon>Ecdysozoa</taxon>
        <taxon>Arthropoda</taxon>
        <taxon>Hexapoda</taxon>
        <taxon>Insecta</taxon>
        <taxon>Pterygota</taxon>
        <taxon>Neoptera</taxon>
        <taxon>Endopterygota</taxon>
        <taxon>Coleoptera</taxon>
        <taxon>Polyphaga</taxon>
        <taxon>Cucujiformia</taxon>
        <taxon>Tenebrionidae</taxon>
        <taxon>Tenebrionidae incertae sedis</taxon>
        <taxon>Tribolium</taxon>
    </lineage>
</organism>
<dbReference type="GO" id="GO:0008049">
    <property type="term" value="P:male courtship behavior"/>
    <property type="evidence" value="ECO:0000318"/>
    <property type="project" value="GO_Central"/>
</dbReference>
<feature type="transmembrane region" description="Helical" evidence="8">
    <location>
        <begin position="253"/>
        <end position="272"/>
    </location>
</feature>
<dbReference type="HOGENOM" id="CLU_687593_0_0_1"/>
<protein>
    <recommendedName>
        <fullName evidence="8">Gustatory receptor</fullName>
    </recommendedName>
</protein>
<dbReference type="Proteomes" id="UP000007266">
    <property type="component" value="Linkage group 2"/>
</dbReference>
<feature type="transmembrane region" description="Helical" evidence="8">
    <location>
        <begin position="166"/>
        <end position="185"/>
    </location>
</feature>
<dbReference type="AlphaFoldDB" id="D6WCN8"/>
<comment type="similarity">
    <text evidence="8">Belongs to the insect chemoreceptor superfamily. Gustatory receptor (GR) family.</text>
</comment>
<dbReference type="GO" id="GO:0050909">
    <property type="term" value="P:sensory perception of taste"/>
    <property type="evidence" value="ECO:0007669"/>
    <property type="project" value="InterPro"/>
</dbReference>
<keyword evidence="5 8" id="KW-0472">Membrane</keyword>
<dbReference type="PANTHER" id="PTHR21143:SF104">
    <property type="entry name" value="GUSTATORY RECEPTOR 8A-RELATED"/>
    <property type="match status" value="1"/>
</dbReference>
<feature type="transmembrane region" description="Helical" evidence="8">
    <location>
        <begin position="374"/>
        <end position="400"/>
    </location>
</feature>
<evidence type="ECO:0000256" key="5">
    <source>
        <dbReference type="ARBA" id="ARBA00023136"/>
    </source>
</evidence>
<evidence type="ECO:0000256" key="6">
    <source>
        <dbReference type="ARBA" id="ARBA00023170"/>
    </source>
</evidence>
<keyword evidence="4 8" id="KW-1133">Transmembrane helix</keyword>
<dbReference type="GeneID" id="656666"/>
<dbReference type="PANTHER" id="PTHR21143">
    <property type="entry name" value="INVERTEBRATE GUSTATORY RECEPTOR"/>
    <property type="match status" value="1"/>
</dbReference>
<dbReference type="InterPro" id="IPR013604">
    <property type="entry name" value="7TM_chemorcpt"/>
</dbReference>
<keyword evidence="2 8" id="KW-1003">Cell membrane</keyword>
<keyword evidence="10" id="KW-1185">Reference proteome</keyword>
<dbReference type="KEGG" id="tca:656666"/>
<dbReference type="STRING" id="7070.D6WCN8"/>
<evidence type="ECO:0000313" key="9">
    <source>
        <dbReference type="EMBL" id="EEZ99384.1"/>
    </source>
</evidence>
<feature type="transmembrane region" description="Helical" evidence="8">
    <location>
        <begin position="134"/>
        <end position="154"/>
    </location>
</feature>
<feature type="transmembrane region" description="Helical" evidence="8">
    <location>
        <begin position="292"/>
        <end position="317"/>
    </location>
</feature>
<dbReference type="GO" id="GO:0030425">
    <property type="term" value="C:dendrite"/>
    <property type="evidence" value="ECO:0000318"/>
    <property type="project" value="GO_Central"/>
</dbReference>
<dbReference type="PhylomeDB" id="D6WCN8"/>